<feature type="transmembrane region" description="Helical" evidence="7">
    <location>
        <begin position="296"/>
        <end position="320"/>
    </location>
</feature>
<evidence type="ECO:0000256" key="5">
    <source>
        <dbReference type="ARBA" id="ARBA00023136"/>
    </source>
</evidence>
<feature type="transmembrane region" description="Helical" evidence="7">
    <location>
        <begin position="12"/>
        <end position="30"/>
    </location>
</feature>
<dbReference type="GO" id="GO:0015658">
    <property type="term" value="F:branched-chain amino acid transmembrane transporter activity"/>
    <property type="evidence" value="ECO:0007669"/>
    <property type="project" value="InterPro"/>
</dbReference>
<feature type="transmembrane region" description="Helical" evidence="7">
    <location>
        <begin position="140"/>
        <end position="159"/>
    </location>
</feature>
<dbReference type="EMBL" id="QYZD01000019">
    <property type="protein sequence ID" value="RJG22009.1"/>
    <property type="molecule type" value="Genomic_DNA"/>
</dbReference>
<dbReference type="PANTHER" id="PTHR30482:SF18">
    <property type="entry name" value="BRANCHED AMINO ACID TRANSPORT SYSTEM PERMEASE"/>
    <property type="match status" value="1"/>
</dbReference>
<dbReference type="AlphaFoldDB" id="A0A3A3GIF2"/>
<dbReference type="InterPro" id="IPR001851">
    <property type="entry name" value="ABC_transp_permease"/>
</dbReference>
<comment type="subcellular location">
    <subcellularLocation>
        <location evidence="1">Cell membrane</location>
        <topology evidence="1">Multi-pass membrane protein</topology>
    </subcellularLocation>
</comment>
<sequence length="360" mass="37847">MIKSGIGNVYNRSLTGIAVVALLLAIIPLFSPSAYILSTLVIIGLYSLVGTGLGMLMGYAGQISLSHAAFYGVGAYSSAFVTVKLGMPPLPGMAVGILLAALIAYIVGIPTLRLTGHYLALATLGFGMIMFALFKQLKGITGGLDGFLNIPSLSLFGLVIDTDVQYYYVVWCLALLGILAARNMIHSRVGRALRGIESSEIASASIGIDTQKYKLQVFVMSAVFASIAGSVYAHYISFINPMLFHSNASIQFLIMSVLGGGTSIWGGFVGALAYVTLGEALKDTVPFFLPNVSDEFNIIFFGMLLVAILIYMPDGLAPVIGKKMRKLRPAAKKQAGRDHLAGSSGGESGHGSASAPSSDV</sequence>
<feature type="transmembrane region" description="Helical" evidence="7">
    <location>
        <begin position="118"/>
        <end position="134"/>
    </location>
</feature>
<evidence type="ECO:0000256" key="1">
    <source>
        <dbReference type="ARBA" id="ARBA00004651"/>
    </source>
</evidence>
<evidence type="ECO:0000313" key="9">
    <source>
        <dbReference type="Proteomes" id="UP000266177"/>
    </source>
</evidence>
<comment type="caution">
    <text evidence="8">The sequence shown here is derived from an EMBL/GenBank/DDBJ whole genome shotgun (WGS) entry which is preliminary data.</text>
</comment>
<dbReference type="CDD" id="cd06581">
    <property type="entry name" value="TM_PBP1_LivM_like"/>
    <property type="match status" value="1"/>
</dbReference>
<dbReference type="RefSeq" id="WP_119795125.1">
    <property type="nucleotide sequence ID" value="NZ_QYZD01000019.1"/>
</dbReference>
<organism evidence="8 9">
    <name type="scientific">Paenibacillus thiaminolyticus</name>
    <name type="common">Bacillus thiaminolyticus</name>
    <dbReference type="NCBI Taxonomy" id="49283"/>
    <lineage>
        <taxon>Bacteria</taxon>
        <taxon>Bacillati</taxon>
        <taxon>Bacillota</taxon>
        <taxon>Bacilli</taxon>
        <taxon>Bacillales</taxon>
        <taxon>Paenibacillaceae</taxon>
        <taxon>Paenibacillus</taxon>
    </lineage>
</organism>
<feature type="transmembrane region" description="Helical" evidence="7">
    <location>
        <begin position="93"/>
        <end position="111"/>
    </location>
</feature>
<dbReference type="PANTHER" id="PTHR30482">
    <property type="entry name" value="HIGH-AFFINITY BRANCHED-CHAIN AMINO ACID TRANSPORT SYSTEM PERMEASE"/>
    <property type="match status" value="1"/>
</dbReference>
<feature type="transmembrane region" description="Helical" evidence="7">
    <location>
        <begin position="166"/>
        <end position="185"/>
    </location>
</feature>
<feature type="transmembrane region" description="Helical" evidence="7">
    <location>
        <begin position="217"/>
        <end position="238"/>
    </location>
</feature>
<evidence type="ECO:0000256" key="6">
    <source>
        <dbReference type="SAM" id="MobiDB-lite"/>
    </source>
</evidence>
<keyword evidence="2" id="KW-1003">Cell membrane</keyword>
<evidence type="ECO:0000256" key="7">
    <source>
        <dbReference type="SAM" id="Phobius"/>
    </source>
</evidence>
<keyword evidence="5 7" id="KW-0472">Membrane</keyword>
<feature type="transmembrane region" description="Helical" evidence="7">
    <location>
        <begin position="250"/>
        <end position="276"/>
    </location>
</feature>
<evidence type="ECO:0000256" key="2">
    <source>
        <dbReference type="ARBA" id="ARBA00022475"/>
    </source>
</evidence>
<keyword evidence="3 7" id="KW-0812">Transmembrane</keyword>
<protein>
    <submittedName>
        <fullName evidence="8">Branched-chain amino acid ABC transporter permease</fullName>
    </submittedName>
</protein>
<gene>
    <name evidence="8" type="ORF">DQX05_19335</name>
</gene>
<name>A0A3A3GIF2_PANTH</name>
<feature type="transmembrane region" description="Helical" evidence="7">
    <location>
        <begin position="68"/>
        <end position="87"/>
    </location>
</feature>
<feature type="region of interest" description="Disordered" evidence="6">
    <location>
        <begin position="330"/>
        <end position="360"/>
    </location>
</feature>
<reference evidence="8 9" key="1">
    <citation type="submission" date="2018-09" db="EMBL/GenBank/DDBJ databases">
        <title>Paenibacillus SK2017-BO5.</title>
        <authorList>
            <person name="Piskunova J.V."/>
            <person name="Dubiley S.A."/>
            <person name="Severinov K.V."/>
        </authorList>
    </citation>
    <scope>NUCLEOTIDE SEQUENCE [LARGE SCALE GENOMIC DNA]</scope>
    <source>
        <strain evidence="8 9">BO5</strain>
    </source>
</reference>
<feature type="transmembrane region" description="Helical" evidence="7">
    <location>
        <begin position="36"/>
        <end position="56"/>
    </location>
</feature>
<dbReference type="OrthoDB" id="9789927at2"/>
<evidence type="ECO:0000313" key="8">
    <source>
        <dbReference type="EMBL" id="RJG22009.1"/>
    </source>
</evidence>
<dbReference type="Proteomes" id="UP000266177">
    <property type="component" value="Unassembled WGS sequence"/>
</dbReference>
<dbReference type="GO" id="GO:0005886">
    <property type="term" value="C:plasma membrane"/>
    <property type="evidence" value="ECO:0007669"/>
    <property type="project" value="UniProtKB-SubCell"/>
</dbReference>
<proteinExistence type="predicted"/>
<evidence type="ECO:0000256" key="4">
    <source>
        <dbReference type="ARBA" id="ARBA00022989"/>
    </source>
</evidence>
<feature type="compositionally biased region" description="Low complexity" evidence="6">
    <location>
        <begin position="350"/>
        <end position="360"/>
    </location>
</feature>
<dbReference type="InterPro" id="IPR043428">
    <property type="entry name" value="LivM-like"/>
</dbReference>
<accession>A0A3A3GIF2</accession>
<dbReference type="Pfam" id="PF02653">
    <property type="entry name" value="BPD_transp_2"/>
    <property type="match status" value="1"/>
</dbReference>
<evidence type="ECO:0000256" key="3">
    <source>
        <dbReference type="ARBA" id="ARBA00022692"/>
    </source>
</evidence>
<keyword evidence="4 7" id="KW-1133">Transmembrane helix</keyword>